<dbReference type="RefSeq" id="WP_271169207.1">
    <property type="nucleotide sequence ID" value="NZ_BSFI01000016.1"/>
</dbReference>
<keyword evidence="2" id="KW-1185">Reference proteome</keyword>
<reference evidence="1" key="2">
    <citation type="submission" date="2023-01" db="EMBL/GenBank/DDBJ databases">
        <authorList>
            <person name="Sun Q."/>
            <person name="Evtushenko L."/>
        </authorList>
    </citation>
    <scope>NUCLEOTIDE SEQUENCE</scope>
    <source>
        <strain evidence="1">VKM B-2347</strain>
    </source>
</reference>
<comment type="caution">
    <text evidence="1">The sequence shown here is derived from an EMBL/GenBank/DDBJ whole genome shotgun (WGS) entry which is preliminary data.</text>
</comment>
<protein>
    <submittedName>
        <fullName evidence="1">Uncharacterized protein</fullName>
    </submittedName>
</protein>
<proteinExistence type="predicted"/>
<dbReference type="AlphaFoldDB" id="A0A9W6MWM2"/>
<reference evidence="1" key="1">
    <citation type="journal article" date="2014" name="Int. J. Syst. Evol. Microbiol.">
        <title>Complete genome sequence of Corynebacterium casei LMG S-19264T (=DSM 44701T), isolated from a smear-ripened cheese.</title>
        <authorList>
            <consortium name="US DOE Joint Genome Institute (JGI-PGF)"/>
            <person name="Walter F."/>
            <person name="Albersmeier A."/>
            <person name="Kalinowski J."/>
            <person name="Ruckert C."/>
        </authorList>
    </citation>
    <scope>NUCLEOTIDE SEQUENCE</scope>
    <source>
        <strain evidence="1">VKM B-2347</strain>
    </source>
</reference>
<gene>
    <name evidence="1" type="ORF">GCM10008179_26050</name>
</gene>
<dbReference type="Proteomes" id="UP001143372">
    <property type="component" value="Unassembled WGS sequence"/>
</dbReference>
<dbReference type="EMBL" id="BSFI01000016">
    <property type="protein sequence ID" value="GLK68967.1"/>
    <property type="molecule type" value="Genomic_DNA"/>
</dbReference>
<name>A0A9W6MWM2_9HYPH</name>
<sequence>MEQAPPADLLKGWKAIGIGAGNLKPDQARHLARTAGLPIFKLGGKTVAARQSSINAWLAEREAAARPQSRQHNGDQGS</sequence>
<accession>A0A9W6MWM2</accession>
<evidence type="ECO:0000313" key="2">
    <source>
        <dbReference type="Proteomes" id="UP001143372"/>
    </source>
</evidence>
<organism evidence="1 2">
    <name type="scientific">Hansschlegelia plantiphila</name>
    <dbReference type="NCBI Taxonomy" id="374655"/>
    <lineage>
        <taxon>Bacteria</taxon>
        <taxon>Pseudomonadati</taxon>
        <taxon>Pseudomonadota</taxon>
        <taxon>Alphaproteobacteria</taxon>
        <taxon>Hyphomicrobiales</taxon>
        <taxon>Methylopilaceae</taxon>
        <taxon>Hansschlegelia</taxon>
    </lineage>
</organism>
<evidence type="ECO:0000313" key="1">
    <source>
        <dbReference type="EMBL" id="GLK68967.1"/>
    </source>
</evidence>